<evidence type="ECO:0000313" key="2">
    <source>
        <dbReference type="Proteomes" id="UP001234297"/>
    </source>
</evidence>
<dbReference type="Proteomes" id="UP001234297">
    <property type="component" value="Chromosome 9"/>
</dbReference>
<keyword evidence="2" id="KW-1185">Reference proteome</keyword>
<comment type="caution">
    <text evidence="1">The sequence shown here is derived from an EMBL/GenBank/DDBJ whole genome shotgun (WGS) entry which is preliminary data.</text>
</comment>
<organism evidence="1 2">
    <name type="scientific">Persea americana</name>
    <name type="common">Avocado</name>
    <dbReference type="NCBI Taxonomy" id="3435"/>
    <lineage>
        <taxon>Eukaryota</taxon>
        <taxon>Viridiplantae</taxon>
        <taxon>Streptophyta</taxon>
        <taxon>Embryophyta</taxon>
        <taxon>Tracheophyta</taxon>
        <taxon>Spermatophyta</taxon>
        <taxon>Magnoliopsida</taxon>
        <taxon>Magnoliidae</taxon>
        <taxon>Laurales</taxon>
        <taxon>Lauraceae</taxon>
        <taxon>Persea</taxon>
    </lineage>
</organism>
<name>A0ACC2KEU6_PERAE</name>
<sequence>MCSMSLVASEIQVKGFNRDVFELDPTNLQVPPVPVRGDDSIPRMTAPEVCLIAATIDDRIYALSSSERLYNLTHSLPAQSIF</sequence>
<evidence type="ECO:0000313" key="1">
    <source>
        <dbReference type="EMBL" id="KAJ8619480.1"/>
    </source>
</evidence>
<gene>
    <name evidence="1" type="ORF">MRB53_028009</name>
</gene>
<proteinExistence type="predicted"/>
<accession>A0ACC2KEU6</accession>
<dbReference type="EMBL" id="CM056817">
    <property type="protein sequence ID" value="KAJ8619480.1"/>
    <property type="molecule type" value="Genomic_DNA"/>
</dbReference>
<protein>
    <submittedName>
        <fullName evidence="1">Uncharacterized protein</fullName>
    </submittedName>
</protein>
<reference evidence="1 2" key="1">
    <citation type="journal article" date="2022" name="Hortic Res">
        <title>A haplotype resolved chromosomal level avocado genome allows analysis of novel avocado genes.</title>
        <authorList>
            <person name="Nath O."/>
            <person name="Fletcher S.J."/>
            <person name="Hayward A."/>
            <person name="Shaw L.M."/>
            <person name="Masouleh A.K."/>
            <person name="Furtado A."/>
            <person name="Henry R.J."/>
            <person name="Mitter N."/>
        </authorList>
    </citation>
    <scope>NUCLEOTIDE SEQUENCE [LARGE SCALE GENOMIC DNA]</scope>
    <source>
        <strain evidence="2">cv. Hass</strain>
    </source>
</reference>